<reference evidence="3" key="1">
    <citation type="submission" date="2022-02" db="EMBL/GenBank/DDBJ databases">
        <authorList>
            <person name="Henning P.M."/>
            <person name="McCubbin A.G."/>
            <person name="Shore J.S."/>
        </authorList>
    </citation>
    <scope>NUCLEOTIDE SEQUENCE</scope>
    <source>
        <strain evidence="3">F60SS</strain>
        <tissue evidence="3">Leaves</tissue>
    </source>
</reference>
<dbReference type="SUPFAM" id="SSF56574">
    <property type="entry name" value="Serpins"/>
    <property type="match status" value="1"/>
</dbReference>
<keyword evidence="4" id="KW-1185">Reference proteome</keyword>
<name>A0A9Q0FDI0_9ROSI</name>
<gene>
    <name evidence="3" type="ORF">Tsubulata_001440</name>
</gene>
<dbReference type="EMBL" id="JAKUCV010005893">
    <property type="protein sequence ID" value="KAJ4829488.1"/>
    <property type="molecule type" value="Genomic_DNA"/>
</dbReference>
<reference evidence="3" key="2">
    <citation type="journal article" date="2023" name="Plants (Basel)">
        <title>Annotation of the Turnera subulata (Passifloraceae) Draft Genome Reveals the S-Locus Evolved after the Divergence of Turneroideae from Passifloroideae in a Stepwise Manner.</title>
        <authorList>
            <person name="Henning P.M."/>
            <person name="Roalson E.H."/>
            <person name="Mir W."/>
            <person name="McCubbin A.G."/>
            <person name="Shore J.S."/>
        </authorList>
    </citation>
    <scope>NUCLEOTIDE SEQUENCE</scope>
    <source>
        <strain evidence="3">F60SS</strain>
    </source>
</reference>
<dbReference type="InterPro" id="IPR042178">
    <property type="entry name" value="Serpin_sf_1"/>
</dbReference>
<dbReference type="OrthoDB" id="1281504at2759"/>
<dbReference type="AlphaFoldDB" id="A0A9Q0FDI0"/>
<evidence type="ECO:0000313" key="4">
    <source>
        <dbReference type="Proteomes" id="UP001141552"/>
    </source>
</evidence>
<comment type="caution">
    <text evidence="3">The sequence shown here is derived from an EMBL/GenBank/DDBJ whole genome shotgun (WGS) entry which is preliminary data.</text>
</comment>
<protein>
    <recommendedName>
        <fullName evidence="2">Serpin domain-containing protein</fullName>
    </recommendedName>
</protein>
<organism evidence="3 4">
    <name type="scientific">Turnera subulata</name>
    <dbReference type="NCBI Taxonomy" id="218843"/>
    <lineage>
        <taxon>Eukaryota</taxon>
        <taxon>Viridiplantae</taxon>
        <taxon>Streptophyta</taxon>
        <taxon>Embryophyta</taxon>
        <taxon>Tracheophyta</taxon>
        <taxon>Spermatophyta</taxon>
        <taxon>Magnoliopsida</taxon>
        <taxon>eudicotyledons</taxon>
        <taxon>Gunneridae</taxon>
        <taxon>Pentapetalae</taxon>
        <taxon>rosids</taxon>
        <taxon>fabids</taxon>
        <taxon>Malpighiales</taxon>
        <taxon>Passifloraceae</taxon>
        <taxon>Turnera</taxon>
    </lineage>
</organism>
<feature type="domain" description="Serpin" evidence="2">
    <location>
        <begin position="11"/>
        <end position="91"/>
    </location>
</feature>
<sequence>MDFCLRVGTTEILKGIKKDAKKNIVFSPFTSNCMLNMVASGSEGDSLRQLLHFLGSPSIDDVNTRSSRMIGLARTKTVADEDSGKNQAAKTVADEGLLYHPAFFLNVVCNPIL</sequence>
<proteinExistence type="inferred from homology"/>
<dbReference type="Pfam" id="PF00079">
    <property type="entry name" value="Serpin"/>
    <property type="match status" value="1"/>
</dbReference>
<dbReference type="Gene3D" id="3.30.497.10">
    <property type="entry name" value="Antithrombin, subunit I, domain 2"/>
    <property type="match status" value="1"/>
</dbReference>
<accession>A0A9Q0FDI0</accession>
<evidence type="ECO:0000256" key="1">
    <source>
        <dbReference type="ARBA" id="ARBA00009500"/>
    </source>
</evidence>
<dbReference type="InterPro" id="IPR036186">
    <property type="entry name" value="Serpin_sf"/>
</dbReference>
<dbReference type="InterPro" id="IPR023796">
    <property type="entry name" value="Serpin_dom"/>
</dbReference>
<comment type="similarity">
    <text evidence="1">Belongs to the serpin family.</text>
</comment>
<evidence type="ECO:0000313" key="3">
    <source>
        <dbReference type="EMBL" id="KAJ4829488.1"/>
    </source>
</evidence>
<dbReference type="Proteomes" id="UP001141552">
    <property type="component" value="Unassembled WGS sequence"/>
</dbReference>
<evidence type="ECO:0000259" key="2">
    <source>
        <dbReference type="Pfam" id="PF00079"/>
    </source>
</evidence>